<dbReference type="Gene3D" id="3.30.565.10">
    <property type="entry name" value="Histidine kinase-like ATPase, C-terminal domain"/>
    <property type="match status" value="1"/>
</dbReference>
<dbReference type="InterPro" id="IPR036890">
    <property type="entry name" value="HATPase_C_sf"/>
</dbReference>
<dbReference type="FunFam" id="3.30.565.10:FF:000010">
    <property type="entry name" value="Sensor histidine kinase RcsC"/>
    <property type="match status" value="1"/>
</dbReference>
<dbReference type="Gene3D" id="3.30.450.20">
    <property type="entry name" value="PAS domain"/>
    <property type="match status" value="5"/>
</dbReference>
<evidence type="ECO:0000256" key="2">
    <source>
        <dbReference type="ARBA" id="ARBA00004370"/>
    </source>
</evidence>
<dbReference type="InterPro" id="IPR003018">
    <property type="entry name" value="GAF"/>
</dbReference>
<dbReference type="Proteomes" id="UP000002221">
    <property type="component" value="Chromosome"/>
</dbReference>
<dbReference type="SMART" id="SM00388">
    <property type="entry name" value="HisKA"/>
    <property type="match status" value="1"/>
</dbReference>
<dbReference type="SMART" id="SM00091">
    <property type="entry name" value="PAS"/>
    <property type="match status" value="5"/>
</dbReference>
<feature type="coiled-coil region" evidence="12">
    <location>
        <begin position="772"/>
        <end position="806"/>
    </location>
</feature>
<dbReference type="InterPro" id="IPR001610">
    <property type="entry name" value="PAC"/>
</dbReference>
<sequence length="1029" mass="116796">MEVREAPGLKQEALYRALFETTQDAVLIADAETGQILEANPAAERLFGYDRATLCRMHQEELHPAELAASYRKKFRRAVEAGTFRERGLIVQHADGSWIPVELSGQVLEVGGRKLIQGVFRDLRELQRLTETEALYRTLFETSLAGIYLLQDGRVVVVNPQAAAMFGYTPEEIVGRPVLSIVAEEDRELAAENIRRRLAGEVEEIRYRFRGLRKDGSRFWAEVRGRRIVYNGRPAILGTVLDIDEQVRAIEKLKQSEARYRRLFEHSVAGFYRTTVDGRILRVNPALARMLGYDDPSELEGRPTSILYVEEADRARFLETLRREGRLVNYEVRLRRKDGRVLWGLENVLLVQEPDGTECIEGTLIDVTELLEQRRRYLGLYAHTEDAIFWIRVTDDGRFLVEATNPSHQRKTGLTPEMLWNRPLNKILPPDIVAHVTGNYRRCLEAGHPIEYEETLDLPAGRRTWLTQLVPIPDPDGRIRLIAGIARDITELRRLQALLEEEGLFLEQLVSGASRKTLCERLCRVAERFIEGARASVWMYDEGRLHLCAAPELPESFRALFDGQLIGSNQGSLGEAAFSRRPVWVSDIKHDPRWGAFREQALAQGLRACWAVPFFGRKGELLGVLGLCFDQVRSPLPDEQAVVARLAHLAGVGMAKVRLREERERLARVVAQITEGVAITDTMGNVVWVNEAFTCLTGYRADEVLGKNIEHLLHGPETDRDTLRRMRLRLLRGRPAHARLYHYRKDGSGFWDEVHIDRLYDEQGQHIGYIGLMADVTELVEAERQLKAAKERAEEASRLKSAFLANMSHEIRTPLTGILGFAELLDEELETRQQEDLREFTHIIDRSARRLLTLLNDILDLSKIEANRLELKLQPTDVVDVARQAVQLMQPLAEEKGLKLELHAEENLTARADPNRLHQVLVNLLSNAIKFTDEGHVRVELGQKKGWVLLAVEDTGCGISPEFLPHLFEPFRQEHEGLTQKHQGVGLGLAIVKRLIDLMSGQITVQSEVGRGTRFEILLPSVEHGPAVS</sequence>
<evidence type="ECO:0000256" key="7">
    <source>
        <dbReference type="ARBA" id="ARBA00022741"/>
    </source>
</evidence>
<feature type="domain" description="Histidine kinase" evidence="13">
    <location>
        <begin position="806"/>
        <end position="1023"/>
    </location>
</feature>
<evidence type="ECO:0000256" key="6">
    <source>
        <dbReference type="ARBA" id="ARBA00022692"/>
    </source>
</evidence>
<dbReference type="eggNOG" id="COG3829">
    <property type="taxonomic scope" value="Bacteria"/>
</dbReference>
<feature type="domain" description="PAC" evidence="15">
    <location>
        <begin position="203"/>
        <end position="255"/>
    </location>
</feature>
<gene>
    <name evidence="16" type="ordered locus">Rmar_1012</name>
</gene>
<dbReference type="InterPro" id="IPR013767">
    <property type="entry name" value="PAS_fold"/>
</dbReference>
<evidence type="ECO:0000256" key="9">
    <source>
        <dbReference type="ARBA" id="ARBA00022840"/>
    </source>
</evidence>
<dbReference type="InterPro" id="IPR000700">
    <property type="entry name" value="PAS-assoc_C"/>
</dbReference>
<feature type="domain" description="PAC" evidence="15">
    <location>
        <begin position="328"/>
        <end position="379"/>
    </location>
</feature>
<keyword evidence="11" id="KW-0472">Membrane</keyword>
<dbReference type="Pfam" id="PF00512">
    <property type="entry name" value="HisKA"/>
    <property type="match status" value="1"/>
</dbReference>
<feature type="domain" description="PAC" evidence="15">
    <location>
        <begin position="734"/>
        <end position="788"/>
    </location>
</feature>
<dbReference type="Gene3D" id="1.10.287.130">
    <property type="match status" value="1"/>
</dbReference>
<dbReference type="EMBL" id="CP001807">
    <property type="protein sequence ID" value="ACY47906.1"/>
    <property type="molecule type" value="Genomic_DNA"/>
</dbReference>
<dbReference type="InterPro" id="IPR029016">
    <property type="entry name" value="GAF-like_dom_sf"/>
</dbReference>
<evidence type="ECO:0000256" key="11">
    <source>
        <dbReference type="ARBA" id="ARBA00023136"/>
    </source>
</evidence>
<evidence type="ECO:0000313" key="17">
    <source>
        <dbReference type="Proteomes" id="UP000002221"/>
    </source>
</evidence>
<organism evidence="16 17">
    <name type="scientific">Rhodothermus marinus (strain ATCC 43812 / DSM 4252 / R-10)</name>
    <name type="common">Rhodothermus obamensis</name>
    <dbReference type="NCBI Taxonomy" id="518766"/>
    <lineage>
        <taxon>Bacteria</taxon>
        <taxon>Pseudomonadati</taxon>
        <taxon>Rhodothermota</taxon>
        <taxon>Rhodothermia</taxon>
        <taxon>Rhodothermales</taxon>
        <taxon>Rhodothermaceae</taxon>
        <taxon>Rhodothermus</taxon>
    </lineage>
</organism>
<evidence type="ECO:0000256" key="4">
    <source>
        <dbReference type="ARBA" id="ARBA00022553"/>
    </source>
</evidence>
<dbReference type="Pfam" id="PF13426">
    <property type="entry name" value="PAS_9"/>
    <property type="match status" value="3"/>
</dbReference>
<dbReference type="eggNOG" id="COG2203">
    <property type="taxonomic scope" value="Bacteria"/>
</dbReference>
<feature type="domain" description="PAS" evidence="14">
    <location>
        <begin position="256"/>
        <end position="293"/>
    </location>
</feature>
<keyword evidence="10" id="KW-1133">Transmembrane helix</keyword>
<dbReference type="eggNOG" id="COG5002">
    <property type="taxonomic scope" value="Bacteria"/>
</dbReference>
<evidence type="ECO:0000256" key="5">
    <source>
        <dbReference type="ARBA" id="ARBA00022679"/>
    </source>
</evidence>
<dbReference type="PROSITE" id="PS50112">
    <property type="entry name" value="PAS"/>
    <property type="match status" value="4"/>
</dbReference>
<dbReference type="NCBIfam" id="TIGR00229">
    <property type="entry name" value="sensory_box"/>
    <property type="match status" value="5"/>
</dbReference>
<dbReference type="GO" id="GO:0005886">
    <property type="term" value="C:plasma membrane"/>
    <property type="evidence" value="ECO:0007669"/>
    <property type="project" value="TreeGrafter"/>
</dbReference>
<dbReference type="InterPro" id="IPR035965">
    <property type="entry name" value="PAS-like_dom_sf"/>
</dbReference>
<dbReference type="PROSITE" id="PS50109">
    <property type="entry name" value="HIS_KIN"/>
    <property type="match status" value="1"/>
</dbReference>
<dbReference type="SUPFAM" id="SSF55874">
    <property type="entry name" value="ATPase domain of HSP90 chaperone/DNA topoisomerase II/histidine kinase"/>
    <property type="match status" value="1"/>
</dbReference>
<accession>D0MHE8</accession>
<dbReference type="InterPro" id="IPR004358">
    <property type="entry name" value="Sig_transdc_His_kin-like_C"/>
</dbReference>
<dbReference type="AlphaFoldDB" id="D0MHE8"/>
<evidence type="ECO:0000259" key="15">
    <source>
        <dbReference type="PROSITE" id="PS50113"/>
    </source>
</evidence>
<dbReference type="PRINTS" id="PR00344">
    <property type="entry name" value="BCTRLSENSOR"/>
</dbReference>
<dbReference type="SMART" id="SM00387">
    <property type="entry name" value="HATPase_c"/>
    <property type="match status" value="1"/>
</dbReference>
<reference evidence="16 17" key="1">
    <citation type="journal article" date="2009" name="Stand. Genomic Sci.">
        <title>Complete genome sequence of Rhodothermus marinus type strain (R-10).</title>
        <authorList>
            <person name="Nolan M."/>
            <person name="Tindall B.J."/>
            <person name="Pomrenke H."/>
            <person name="Lapidus A."/>
            <person name="Copeland A."/>
            <person name="Glavina Del Rio T."/>
            <person name="Lucas S."/>
            <person name="Chen F."/>
            <person name="Tice H."/>
            <person name="Cheng J.F."/>
            <person name="Saunders E."/>
            <person name="Han C."/>
            <person name="Bruce D."/>
            <person name="Goodwin L."/>
            <person name="Chain P."/>
            <person name="Pitluck S."/>
            <person name="Ovchinikova G."/>
            <person name="Pati A."/>
            <person name="Ivanova N."/>
            <person name="Mavromatis K."/>
            <person name="Chen A."/>
            <person name="Palaniappan K."/>
            <person name="Land M."/>
            <person name="Hauser L."/>
            <person name="Chang Y.J."/>
            <person name="Jeffries C.D."/>
            <person name="Brettin T."/>
            <person name="Goker M."/>
            <person name="Bristow J."/>
            <person name="Eisen J.A."/>
            <person name="Markowitz V."/>
            <person name="Hugenholtz P."/>
            <person name="Kyrpides N.C."/>
            <person name="Klenk H.P."/>
            <person name="Detter J.C."/>
        </authorList>
    </citation>
    <scope>NUCLEOTIDE SEQUENCE [LARGE SCALE GENOMIC DNA]</scope>
    <source>
        <strain evidence="17">ATCC 43812 / DSM 4252 / R-10</strain>
    </source>
</reference>
<feature type="domain" description="PAS" evidence="14">
    <location>
        <begin position="662"/>
        <end position="733"/>
    </location>
</feature>
<keyword evidence="12" id="KW-0175">Coiled coil</keyword>
<evidence type="ECO:0000256" key="10">
    <source>
        <dbReference type="ARBA" id="ARBA00022989"/>
    </source>
</evidence>
<dbReference type="FunFam" id="1.10.287.130:FF:000004">
    <property type="entry name" value="Ethylene receptor 1"/>
    <property type="match status" value="1"/>
</dbReference>
<dbReference type="InterPro" id="IPR005467">
    <property type="entry name" value="His_kinase_dom"/>
</dbReference>
<dbReference type="SMART" id="SM00086">
    <property type="entry name" value="PAC"/>
    <property type="match status" value="5"/>
</dbReference>
<dbReference type="GO" id="GO:0006355">
    <property type="term" value="P:regulation of DNA-templated transcription"/>
    <property type="evidence" value="ECO:0007669"/>
    <property type="project" value="InterPro"/>
</dbReference>
<keyword evidence="5 16" id="KW-0808">Transferase</keyword>
<dbReference type="STRING" id="518766.Rmar_1012"/>
<dbReference type="InterPro" id="IPR013656">
    <property type="entry name" value="PAS_4"/>
</dbReference>
<dbReference type="KEGG" id="rmr:Rmar_1012"/>
<dbReference type="OrthoDB" id="9766459at2"/>
<dbReference type="Pfam" id="PF02518">
    <property type="entry name" value="HATPase_c"/>
    <property type="match status" value="1"/>
</dbReference>
<dbReference type="InterPro" id="IPR003594">
    <property type="entry name" value="HATPase_dom"/>
</dbReference>
<evidence type="ECO:0000256" key="12">
    <source>
        <dbReference type="SAM" id="Coils"/>
    </source>
</evidence>
<dbReference type="HOGENOM" id="CLU_016230_0_0_10"/>
<name>D0MHE8_RHOM4</name>
<feature type="domain" description="PAS" evidence="14">
    <location>
        <begin position="11"/>
        <end position="82"/>
    </location>
</feature>
<dbReference type="Pfam" id="PF13185">
    <property type="entry name" value="GAF_2"/>
    <property type="match status" value="1"/>
</dbReference>
<proteinExistence type="predicted"/>
<evidence type="ECO:0000259" key="14">
    <source>
        <dbReference type="PROSITE" id="PS50112"/>
    </source>
</evidence>
<dbReference type="SUPFAM" id="SSF47384">
    <property type="entry name" value="Homodimeric domain of signal transducing histidine kinase"/>
    <property type="match status" value="1"/>
</dbReference>
<evidence type="ECO:0000256" key="1">
    <source>
        <dbReference type="ARBA" id="ARBA00000085"/>
    </source>
</evidence>
<feature type="domain" description="PAS" evidence="14">
    <location>
        <begin position="152"/>
        <end position="201"/>
    </location>
</feature>
<dbReference type="Pfam" id="PF08448">
    <property type="entry name" value="PAS_4"/>
    <property type="match status" value="1"/>
</dbReference>
<evidence type="ECO:0000313" key="16">
    <source>
        <dbReference type="EMBL" id="ACY47906.1"/>
    </source>
</evidence>
<evidence type="ECO:0000259" key="13">
    <source>
        <dbReference type="PROSITE" id="PS50109"/>
    </source>
</evidence>
<dbReference type="InterPro" id="IPR000014">
    <property type="entry name" value="PAS"/>
</dbReference>
<dbReference type="GO" id="GO:0009927">
    <property type="term" value="F:histidine phosphotransfer kinase activity"/>
    <property type="evidence" value="ECO:0007669"/>
    <property type="project" value="TreeGrafter"/>
</dbReference>
<dbReference type="Pfam" id="PF00989">
    <property type="entry name" value="PAS"/>
    <property type="match status" value="1"/>
</dbReference>
<protein>
    <recommendedName>
        <fullName evidence="3">histidine kinase</fullName>
        <ecNumber evidence="3">2.7.13.3</ecNumber>
    </recommendedName>
</protein>
<keyword evidence="9" id="KW-0067">ATP-binding</keyword>
<keyword evidence="17" id="KW-1185">Reference proteome</keyword>
<dbReference type="CDD" id="cd16922">
    <property type="entry name" value="HATPase_EvgS-ArcB-TorS-like"/>
    <property type="match status" value="1"/>
</dbReference>
<dbReference type="CDD" id="cd00082">
    <property type="entry name" value="HisKA"/>
    <property type="match status" value="1"/>
</dbReference>
<comment type="subcellular location">
    <subcellularLocation>
        <location evidence="2">Membrane</location>
    </subcellularLocation>
</comment>
<dbReference type="SUPFAM" id="SSF55781">
    <property type="entry name" value="GAF domain-like"/>
    <property type="match status" value="1"/>
</dbReference>
<dbReference type="GO" id="GO:0005524">
    <property type="term" value="F:ATP binding"/>
    <property type="evidence" value="ECO:0007669"/>
    <property type="project" value="UniProtKB-KW"/>
</dbReference>
<dbReference type="CDD" id="cd00130">
    <property type="entry name" value="PAS"/>
    <property type="match status" value="5"/>
</dbReference>
<dbReference type="RefSeq" id="WP_012843518.1">
    <property type="nucleotide sequence ID" value="NC_013501.1"/>
</dbReference>
<dbReference type="PROSITE" id="PS50113">
    <property type="entry name" value="PAC"/>
    <property type="match status" value="4"/>
</dbReference>
<dbReference type="PANTHER" id="PTHR43047:SF72">
    <property type="entry name" value="OSMOSENSING HISTIDINE PROTEIN KINASE SLN1"/>
    <property type="match status" value="1"/>
</dbReference>
<comment type="catalytic activity">
    <reaction evidence="1">
        <text>ATP + protein L-histidine = ADP + protein N-phospho-L-histidine.</text>
        <dbReference type="EC" id="2.7.13.3"/>
    </reaction>
</comment>
<dbReference type="InterPro" id="IPR003661">
    <property type="entry name" value="HisK_dim/P_dom"/>
</dbReference>
<evidence type="ECO:0000256" key="8">
    <source>
        <dbReference type="ARBA" id="ARBA00022777"/>
    </source>
</evidence>
<dbReference type="EC" id="2.7.13.3" evidence="3"/>
<dbReference type="InterPro" id="IPR036097">
    <property type="entry name" value="HisK_dim/P_sf"/>
</dbReference>
<keyword evidence="4" id="KW-0597">Phosphoprotein</keyword>
<dbReference type="SMART" id="SM00065">
    <property type="entry name" value="GAF"/>
    <property type="match status" value="1"/>
</dbReference>
<dbReference type="GO" id="GO:0000155">
    <property type="term" value="F:phosphorelay sensor kinase activity"/>
    <property type="evidence" value="ECO:0007669"/>
    <property type="project" value="InterPro"/>
</dbReference>
<dbReference type="SUPFAM" id="SSF55785">
    <property type="entry name" value="PYP-like sensor domain (PAS domain)"/>
    <property type="match status" value="5"/>
</dbReference>
<feature type="domain" description="PAC" evidence="15">
    <location>
        <begin position="450"/>
        <end position="501"/>
    </location>
</feature>
<keyword evidence="8 16" id="KW-0418">Kinase</keyword>
<dbReference type="PANTHER" id="PTHR43047">
    <property type="entry name" value="TWO-COMPONENT HISTIDINE PROTEIN KINASE"/>
    <property type="match status" value="1"/>
</dbReference>
<keyword evidence="6" id="KW-0812">Transmembrane</keyword>
<evidence type="ECO:0000256" key="3">
    <source>
        <dbReference type="ARBA" id="ARBA00012438"/>
    </source>
</evidence>
<keyword evidence="7" id="KW-0547">Nucleotide-binding</keyword>
<dbReference type="Gene3D" id="3.30.450.40">
    <property type="match status" value="1"/>
</dbReference>